<dbReference type="Proteomes" id="UP001274896">
    <property type="component" value="Unassembled WGS sequence"/>
</dbReference>
<feature type="chain" id="PRO_5042058964" description="Secreted protein" evidence="1">
    <location>
        <begin position="33"/>
        <end position="85"/>
    </location>
</feature>
<keyword evidence="1" id="KW-0732">Signal</keyword>
<protein>
    <recommendedName>
        <fullName evidence="4">Secreted protein</fullName>
    </recommendedName>
</protein>
<evidence type="ECO:0008006" key="4">
    <source>
        <dbReference type="Google" id="ProtNLM"/>
    </source>
</evidence>
<evidence type="ECO:0000256" key="1">
    <source>
        <dbReference type="SAM" id="SignalP"/>
    </source>
</evidence>
<organism evidence="2 3">
    <name type="scientific">Hemibagrus guttatus</name>
    <dbReference type="NCBI Taxonomy" id="175788"/>
    <lineage>
        <taxon>Eukaryota</taxon>
        <taxon>Metazoa</taxon>
        <taxon>Chordata</taxon>
        <taxon>Craniata</taxon>
        <taxon>Vertebrata</taxon>
        <taxon>Euteleostomi</taxon>
        <taxon>Actinopterygii</taxon>
        <taxon>Neopterygii</taxon>
        <taxon>Teleostei</taxon>
        <taxon>Ostariophysi</taxon>
        <taxon>Siluriformes</taxon>
        <taxon>Bagridae</taxon>
        <taxon>Hemibagrus</taxon>
    </lineage>
</organism>
<gene>
    <name evidence="2" type="ORF">QTP70_030539</name>
</gene>
<dbReference type="EMBL" id="JAUCMX010000001">
    <property type="protein sequence ID" value="KAK3557610.1"/>
    <property type="molecule type" value="Genomic_DNA"/>
</dbReference>
<reference evidence="2" key="1">
    <citation type="submission" date="2023-06" db="EMBL/GenBank/DDBJ databases">
        <title>Male Hemibagrus guttatus genome.</title>
        <authorList>
            <person name="Bian C."/>
        </authorList>
    </citation>
    <scope>NUCLEOTIDE SEQUENCE</scope>
    <source>
        <strain evidence="2">Male_cb2023</strain>
        <tissue evidence="2">Muscle</tissue>
    </source>
</reference>
<sequence>MQNMILSRNFLTFRVVLLTWWIHHCTWQTGEAIHPICKLVAQHMKAQEQCRYIRRQENRNRTTMTVLLTFLKFSQLLVAPPPSTT</sequence>
<proteinExistence type="predicted"/>
<keyword evidence="3" id="KW-1185">Reference proteome</keyword>
<accession>A0AAE0RM50</accession>
<feature type="signal peptide" evidence="1">
    <location>
        <begin position="1"/>
        <end position="32"/>
    </location>
</feature>
<evidence type="ECO:0000313" key="2">
    <source>
        <dbReference type="EMBL" id="KAK3557610.1"/>
    </source>
</evidence>
<comment type="caution">
    <text evidence="2">The sequence shown here is derived from an EMBL/GenBank/DDBJ whole genome shotgun (WGS) entry which is preliminary data.</text>
</comment>
<evidence type="ECO:0000313" key="3">
    <source>
        <dbReference type="Proteomes" id="UP001274896"/>
    </source>
</evidence>
<dbReference type="AlphaFoldDB" id="A0AAE0RM50"/>
<name>A0AAE0RM50_9TELE</name>